<feature type="region of interest" description="Disordered" evidence="1">
    <location>
        <begin position="59"/>
        <end position="121"/>
    </location>
</feature>
<dbReference type="Gramene" id="PUZ38972">
    <property type="protein sequence ID" value="PUZ38972"/>
    <property type="gene ID" value="GQ55_9G239900"/>
</dbReference>
<dbReference type="AlphaFoldDB" id="A0A2T7C6K8"/>
<dbReference type="Proteomes" id="UP000244336">
    <property type="component" value="Chromosome 9"/>
</dbReference>
<keyword evidence="3" id="KW-1185">Reference proteome</keyword>
<proteinExistence type="predicted"/>
<name>A0A2T7C6K8_9POAL</name>
<feature type="region of interest" description="Disordered" evidence="1">
    <location>
        <begin position="140"/>
        <end position="193"/>
    </location>
</feature>
<dbReference type="EMBL" id="CM009757">
    <property type="protein sequence ID" value="PUZ38972.1"/>
    <property type="molecule type" value="Genomic_DNA"/>
</dbReference>
<accession>A0A2T7C6K8</accession>
<evidence type="ECO:0000256" key="1">
    <source>
        <dbReference type="SAM" id="MobiDB-lite"/>
    </source>
</evidence>
<evidence type="ECO:0000313" key="2">
    <source>
        <dbReference type="EMBL" id="PUZ38972.1"/>
    </source>
</evidence>
<organism evidence="2 3">
    <name type="scientific">Panicum hallii var. hallii</name>
    <dbReference type="NCBI Taxonomy" id="1504633"/>
    <lineage>
        <taxon>Eukaryota</taxon>
        <taxon>Viridiplantae</taxon>
        <taxon>Streptophyta</taxon>
        <taxon>Embryophyta</taxon>
        <taxon>Tracheophyta</taxon>
        <taxon>Spermatophyta</taxon>
        <taxon>Magnoliopsida</taxon>
        <taxon>Liliopsida</taxon>
        <taxon>Poales</taxon>
        <taxon>Poaceae</taxon>
        <taxon>PACMAD clade</taxon>
        <taxon>Panicoideae</taxon>
        <taxon>Panicodae</taxon>
        <taxon>Paniceae</taxon>
        <taxon>Panicinae</taxon>
        <taxon>Panicum</taxon>
        <taxon>Panicum sect. Panicum</taxon>
    </lineage>
</organism>
<gene>
    <name evidence="2" type="ORF">GQ55_9G239900</name>
</gene>
<sequence>MILYATYLVRGMEPFRFLFGWEYKGWNCHYSLNHRSVGPACRSPNPLLPLHLFPVPSDLGPAPPASHPRAGRPRPPCAAGLPPRTAQAPRRPRALPPELRPRTASAPAGAPHPRRAAPPLELCPCDVGDPRLRAEIRLGPRSPSASCFAPARARPPHRAPRRLEIRLRERSSASRRETPWKWDGSVDFADPES</sequence>
<reference evidence="2 3" key="1">
    <citation type="submission" date="2018-04" db="EMBL/GenBank/DDBJ databases">
        <title>WGS assembly of Panicum hallii var. hallii HAL2.</title>
        <authorList>
            <person name="Lovell J."/>
            <person name="Jenkins J."/>
            <person name="Lowry D."/>
            <person name="Mamidi S."/>
            <person name="Sreedasyam A."/>
            <person name="Weng X."/>
            <person name="Barry K."/>
            <person name="Bonette J."/>
            <person name="Campitelli B."/>
            <person name="Daum C."/>
            <person name="Gordon S."/>
            <person name="Gould B."/>
            <person name="Lipzen A."/>
            <person name="MacQueen A."/>
            <person name="Palacio-Mejia J."/>
            <person name="Plott C."/>
            <person name="Shakirov E."/>
            <person name="Shu S."/>
            <person name="Yoshinaga Y."/>
            <person name="Zane M."/>
            <person name="Rokhsar D."/>
            <person name="Grimwood J."/>
            <person name="Schmutz J."/>
            <person name="Juenger T."/>
        </authorList>
    </citation>
    <scope>NUCLEOTIDE SEQUENCE [LARGE SCALE GENOMIC DNA]</scope>
    <source>
        <strain evidence="3">cv. HAL2</strain>
    </source>
</reference>
<feature type="compositionally biased region" description="Basic and acidic residues" evidence="1">
    <location>
        <begin position="161"/>
        <end position="180"/>
    </location>
</feature>
<evidence type="ECO:0000313" key="3">
    <source>
        <dbReference type="Proteomes" id="UP000244336"/>
    </source>
</evidence>
<protein>
    <submittedName>
        <fullName evidence="2">Uncharacterized protein</fullName>
    </submittedName>
</protein>
<feature type="compositionally biased region" description="Low complexity" evidence="1">
    <location>
        <begin position="77"/>
        <end position="89"/>
    </location>
</feature>